<comment type="catalytic activity">
    <reaction evidence="16">
        <text>2 D-alanine + ATP = D-alanyl-D-alanine + ADP + phosphate + H(+)</text>
        <dbReference type="Rhea" id="RHEA:11224"/>
        <dbReference type="ChEBI" id="CHEBI:15378"/>
        <dbReference type="ChEBI" id="CHEBI:30616"/>
        <dbReference type="ChEBI" id="CHEBI:43474"/>
        <dbReference type="ChEBI" id="CHEBI:57416"/>
        <dbReference type="ChEBI" id="CHEBI:57822"/>
        <dbReference type="ChEBI" id="CHEBI:456216"/>
        <dbReference type="EC" id="6.3.2.4"/>
    </reaction>
</comment>
<evidence type="ECO:0000256" key="6">
    <source>
        <dbReference type="ARBA" id="ARBA00022598"/>
    </source>
</evidence>
<dbReference type="PROSITE" id="PS50975">
    <property type="entry name" value="ATP_GRASP"/>
    <property type="match status" value="1"/>
</dbReference>
<gene>
    <name evidence="19" type="ORF">FHS26_005139</name>
</gene>
<dbReference type="Pfam" id="PF07478">
    <property type="entry name" value="Dala_Dala_lig_C"/>
    <property type="match status" value="1"/>
</dbReference>
<dbReference type="FunFam" id="3.30.470.20:FF:000008">
    <property type="entry name" value="D-alanine--D-alanine ligase"/>
    <property type="match status" value="1"/>
</dbReference>
<evidence type="ECO:0000256" key="5">
    <source>
        <dbReference type="ARBA" id="ARBA00012216"/>
    </source>
</evidence>
<evidence type="ECO:0000313" key="20">
    <source>
        <dbReference type="Proteomes" id="UP000518315"/>
    </source>
</evidence>
<name>A0A7W5BRE0_9HYPH</name>
<comment type="cofactor">
    <cofactor evidence="2">
        <name>Mg(2+)</name>
        <dbReference type="ChEBI" id="CHEBI:18420"/>
    </cofactor>
</comment>
<dbReference type="GO" id="GO:0009252">
    <property type="term" value="P:peptidoglycan biosynthetic process"/>
    <property type="evidence" value="ECO:0007669"/>
    <property type="project" value="UniProtKB-KW"/>
</dbReference>
<dbReference type="Proteomes" id="UP000518315">
    <property type="component" value="Unassembled WGS sequence"/>
</dbReference>
<keyword evidence="9 17" id="KW-0067">ATP-binding</keyword>
<evidence type="ECO:0000256" key="7">
    <source>
        <dbReference type="ARBA" id="ARBA00022723"/>
    </source>
</evidence>
<feature type="domain" description="ATP-grasp" evidence="18">
    <location>
        <begin position="43"/>
        <end position="120"/>
    </location>
</feature>
<dbReference type="SUPFAM" id="SSF56059">
    <property type="entry name" value="Glutathione synthetase ATP-binding domain-like"/>
    <property type="match status" value="1"/>
</dbReference>
<comment type="cofactor">
    <cofactor evidence="1">
        <name>Mn(2+)</name>
        <dbReference type="ChEBI" id="CHEBI:29035"/>
    </cofactor>
</comment>
<evidence type="ECO:0000313" key="19">
    <source>
        <dbReference type="EMBL" id="MBB3137378.1"/>
    </source>
</evidence>
<keyword evidence="7" id="KW-0479">Metal-binding</keyword>
<evidence type="ECO:0000256" key="16">
    <source>
        <dbReference type="ARBA" id="ARBA00047614"/>
    </source>
</evidence>
<evidence type="ECO:0000256" key="15">
    <source>
        <dbReference type="ARBA" id="ARBA00040301"/>
    </source>
</evidence>
<comment type="function">
    <text evidence="3">Cell wall formation.</text>
</comment>
<evidence type="ECO:0000256" key="2">
    <source>
        <dbReference type="ARBA" id="ARBA00001946"/>
    </source>
</evidence>
<proteinExistence type="inferred from homology"/>
<evidence type="ECO:0000256" key="4">
    <source>
        <dbReference type="ARBA" id="ARBA00010871"/>
    </source>
</evidence>
<keyword evidence="8 17" id="KW-0547">Nucleotide-binding</keyword>
<dbReference type="GO" id="GO:0008716">
    <property type="term" value="F:D-alanine-D-alanine ligase activity"/>
    <property type="evidence" value="ECO:0007669"/>
    <property type="project" value="UniProtKB-EC"/>
</dbReference>
<evidence type="ECO:0000256" key="8">
    <source>
        <dbReference type="ARBA" id="ARBA00022741"/>
    </source>
</evidence>
<dbReference type="EC" id="6.3.2.4" evidence="5"/>
<dbReference type="InterPro" id="IPR011095">
    <property type="entry name" value="Dala_Dala_lig_C"/>
</dbReference>
<keyword evidence="12" id="KW-0573">Peptidoglycan synthesis</keyword>
<dbReference type="InterPro" id="IPR011761">
    <property type="entry name" value="ATP-grasp"/>
</dbReference>
<keyword evidence="13" id="KW-0464">Manganese</keyword>
<dbReference type="GO" id="GO:0071555">
    <property type="term" value="P:cell wall organization"/>
    <property type="evidence" value="ECO:0007669"/>
    <property type="project" value="UniProtKB-KW"/>
</dbReference>
<keyword evidence="6 19" id="KW-0436">Ligase</keyword>
<dbReference type="GO" id="GO:0008360">
    <property type="term" value="P:regulation of cell shape"/>
    <property type="evidence" value="ECO:0007669"/>
    <property type="project" value="UniProtKB-KW"/>
</dbReference>
<evidence type="ECO:0000256" key="10">
    <source>
        <dbReference type="ARBA" id="ARBA00022842"/>
    </source>
</evidence>
<keyword evidence="20" id="KW-1185">Reference proteome</keyword>
<comment type="caution">
    <text evidence="19">The sequence shown here is derived from an EMBL/GenBank/DDBJ whole genome shotgun (WGS) entry which is preliminary data.</text>
</comment>
<dbReference type="EMBL" id="JACHXH010000021">
    <property type="protein sequence ID" value="MBB3137378.1"/>
    <property type="molecule type" value="Genomic_DNA"/>
</dbReference>
<organism evidence="19 20">
    <name type="scientific">Rhizobium pisi</name>
    <dbReference type="NCBI Taxonomy" id="574561"/>
    <lineage>
        <taxon>Bacteria</taxon>
        <taxon>Pseudomonadati</taxon>
        <taxon>Pseudomonadota</taxon>
        <taxon>Alphaproteobacteria</taxon>
        <taxon>Hyphomicrobiales</taxon>
        <taxon>Rhizobiaceae</taxon>
        <taxon>Rhizobium/Agrobacterium group</taxon>
        <taxon>Rhizobium</taxon>
    </lineage>
</organism>
<dbReference type="Gene3D" id="3.30.470.20">
    <property type="entry name" value="ATP-grasp fold, B domain"/>
    <property type="match status" value="1"/>
</dbReference>
<dbReference type="GO" id="GO:0046872">
    <property type="term" value="F:metal ion binding"/>
    <property type="evidence" value="ECO:0007669"/>
    <property type="project" value="UniProtKB-KW"/>
</dbReference>
<dbReference type="AlphaFoldDB" id="A0A7W5BRE0"/>
<evidence type="ECO:0000256" key="9">
    <source>
        <dbReference type="ARBA" id="ARBA00022840"/>
    </source>
</evidence>
<protein>
    <recommendedName>
        <fullName evidence="15">D-alanine--D-alanine ligase A</fullName>
        <ecNumber evidence="5">6.3.2.4</ecNumber>
    </recommendedName>
</protein>
<keyword evidence="10" id="KW-0460">Magnesium</keyword>
<dbReference type="PROSITE" id="PS00844">
    <property type="entry name" value="DALA_DALA_LIGASE_2"/>
    <property type="match status" value="1"/>
</dbReference>
<evidence type="ECO:0000256" key="3">
    <source>
        <dbReference type="ARBA" id="ARBA00003921"/>
    </source>
</evidence>
<dbReference type="PANTHER" id="PTHR23132">
    <property type="entry name" value="D-ALANINE--D-ALANINE LIGASE"/>
    <property type="match status" value="1"/>
</dbReference>
<evidence type="ECO:0000256" key="14">
    <source>
        <dbReference type="ARBA" id="ARBA00023316"/>
    </source>
</evidence>
<evidence type="ECO:0000256" key="12">
    <source>
        <dbReference type="ARBA" id="ARBA00022984"/>
    </source>
</evidence>
<evidence type="ECO:0000256" key="1">
    <source>
        <dbReference type="ARBA" id="ARBA00001936"/>
    </source>
</evidence>
<evidence type="ECO:0000259" key="18">
    <source>
        <dbReference type="PROSITE" id="PS50975"/>
    </source>
</evidence>
<keyword evidence="11" id="KW-0133">Cell shape</keyword>
<dbReference type="GO" id="GO:0005524">
    <property type="term" value="F:ATP binding"/>
    <property type="evidence" value="ECO:0007669"/>
    <property type="project" value="UniProtKB-UniRule"/>
</dbReference>
<keyword evidence="14" id="KW-0961">Cell wall biogenesis/degradation</keyword>
<comment type="similarity">
    <text evidence="4">Belongs to the D-alanine--D-alanine ligase family.</text>
</comment>
<accession>A0A7W5BRE0</accession>
<dbReference type="GO" id="GO:0005829">
    <property type="term" value="C:cytosol"/>
    <property type="evidence" value="ECO:0007669"/>
    <property type="project" value="TreeGrafter"/>
</dbReference>
<reference evidence="19 20" key="1">
    <citation type="submission" date="2020-08" db="EMBL/GenBank/DDBJ databases">
        <title>Genomic Encyclopedia of Type Strains, Phase III (KMG-III): the genomes of soil and plant-associated and newly described type strains.</title>
        <authorList>
            <person name="Whitman W."/>
        </authorList>
    </citation>
    <scope>NUCLEOTIDE SEQUENCE [LARGE SCALE GENOMIC DNA]</scope>
    <source>
        <strain evidence="19 20">CECT 4113</strain>
    </source>
</reference>
<evidence type="ECO:0000256" key="13">
    <source>
        <dbReference type="ARBA" id="ARBA00023211"/>
    </source>
</evidence>
<sequence length="130" mass="14042">MLEAADGNLLVSRPGEIVPAESHGFYNYDAKYIDEDGAVLKVPADLPAEVEAEMRDMAAKAFRAVGCDGMARVDFFLTSDMRFVVNEINTIPGFTDISMYSKAMAASGVSYAEIIDRLVDHGMARAGRAA</sequence>
<evidence type="ECO:0000256" key="17">
    <source>
        <dbReference type="PROSITE-ProRule" id="PRU00409"/>
    </source>
</evidence>
<dbReference type="PANTHER" id="PTHR23132:SF25">
    <property type="entry name" value="D-ALANINE--D-ALANINE LIGASE A"/>
    <property type="match status" value="1"/>
</dbReference>
<evidence type="ECO:0000256" key="11">
    <source>
        <dbReference type="ARBA" id="ARBA00022960"/>
    </source>
</evidence>
<dbReference type="InterPro" id="IPR000291">
    <property type="entry name" value="D-Ala_lig_Van_CS"/>
</dbReference>